<dbReference type="OrthoDB" id="9768578at2"/>
<dbReference type="GO" id="GO:0015031">
    <property type="term" value="P:protein transport"/>
    <property type="evidence" value="ECO:0007669"/>
    <property type="project" value="InterPro"/>
</dbReference>
<reference evidence="2 4" key="2">
    <citation type="submission" date="2018-06" db="EMBL/GenBank/DDBJ databases">
        <authorList>
            <consortium name="Pathogen Informatics"/>
            <person name="Doyle S."/>
        </authorList>
    </citation>
    <scope>NUCLEOTIDE SEQUENCE [LARGE SCALE GENOMIC DNA]</scope>
    <source>
        <strain evidence="2 4">NCTC13832</strain>
    </source>
</reference>
<dbReference type="NCBIfam" id="TIGR03712">
    <property type="entry name" value="acc_sec_asp2"/>
    <property type="match status" value="1"/>
</dbReference>
<evidence type="ECO:0000313" key="3">
    <source>
        <dbReference type="Proteomes" id="UP000032366"/>
    </source>
</evidence>
<dbReference type="RefSeq" id="WP_044361031.1">
    <property type="nucleotide sequence ID" value="NZ_JXWY01000066.1"/>
</dbReference>
<dbReference type="AlphaFoldDB" id="A0A0D6XPR5"/>
<name>A0A0D6XPR5_9STAP</name>
<dbReference type="Proteomes" id="UP000254100">
    <property type="component" value="Unassembled WGS sequence"/>
</dbReference>
<dbReference type="ESTHER" id="9stap-a0a0d6xpr5">
    <property type="family name" value="Asp2"/>
</dbReference>
<sequence>MARKFNALQIGGENIAKGFEPQAKTVWHHVSDEDVLQGVEVVQELLPHKVKFDFIYVQMSYSESLMALLSKLSQPYTTYIDQAYWNADFENDSKVQRYLMRPFIYADIYERNEKLQAVTFPGQYGDKITPDFCKVQHDFQGEAHHEGKEAFVIEGDFGETLTPLLYWQRSLVYDRDKVIQVWPEYTLSGDVEVEFVYRLVPFNRPGHVTEVFVRQHHELEMPLEIPRRSYDAHVVMSLRAKGTGRIRMGAVHKRWSRLDLGQFILGGERYADHQRNEFIHYFHPGDMKPPLNVYFSGYRSAEGFEGFFMMKQLKAPFILIADPRVEGGSFYLGSDAYEQAIKKVIQDGLTRLGFKKDDLILSGLSMGSFGALYYGAQLHPAAVIVGKPLVNIGTVAESMALIRPDDFGTALDVLRKNEGDLTPAAIQRLNEKFWRQYENKDLSKTTFAISYMIHDDYDKHAFDMLLPILSRQHARVIQRGVPGRHNDDSSTITSWFVNFYNMILEQQFGRGRAHAK</sequence>
<protein>
    <submittedName>
        <fullName evidence="2">Accessory Sec system asp2</fullName>
    </submittedName>
    <submittedName>
        <fullName evidence="1">Accessory secretory protein Asp2</fullName>
    </submittedName>
</protein>
<dbReference type="Pfam" id="PF16929">
    <property type="entry name" value="Asp2"/>
    <property type="match status" value="1"/>
</dbReference>
<gene>
    <name evidence="2" type="primary">asp2_1</name>
    <name evidence="2" type="ORF">NCTC13832_00159</name>
    <name evidence="1" type="ORF">TP70_08680</name>
</gene>
<dbReference type="Proteomes" id="UP000032366">
    <property type="component" value="Unassembled WGS sequence"/>
</dbReference>
<dbReference type="SUPFAM" id="SSF53474">
    <property type="entry name" value="alpha/beta-Hydrolases"/>
    <property type="match status" value="1"/>
</dbReference>
<dbReference type="InterPro" id="IPR029058">
    <property type="entry name" value="AB_hydrolase_fold"/>
</dbReference>
<keyword evidence="3" id="KW-1185">Reference proteome</keyword>
<evidence type="ECO:0000313" key="4">
    <source>
        <dbReference type="Proteomes" id="UP000254100"/>
    </source>
</evidence>
<evidence type="ECO:0000313" key="2">
    <source>
        <dbReference type="EMBL" id="SUM56527.1"/>
    </source>
</evidence>
<accession>A0A0D6XPR5</accession>
<organism evidence="2 4">
    <name type="scientific">Staphylococcus microti</name>
    <dbReference type="NCBI Taxonomy" id="569857"/>
    <lineage>
        <taxon>Bacteria</taxon>
        <taxon>Bacillati</taxon>
        <taxon>Bacillota</taxon>
        <taxon>Bacilli</taxon>
        <taxon>Bacillales</taxon>
        <taxon>Staphylococcaceae</taxon>
        <taxon>Staphylococcus</taxon>
    </lineage>
</organism>
<dbReference type="EMBL" id="JXWY01000066">
    <property type="protein sequence ID" value="KIX90246.1"/>
    <property type="molecule type" value="Genomic_DNA"/>
</dbReference>
<dbReference type="STRING" id="569857.TP70_08680"/>
<dbReference type="InterPro" id="IPR022267">
    <property type="entry name" value="Asp2"/>
</dbReference>
<dbReference type="EMBL" id="UHDT01000001">
    <property type="protein sequence ID" value="SUM56527.1"/>
    <property type="molecule type" value="Genomic_DNA"/>
</dbReference>
<reference evidence="1 3" key="1">
    <citation type="submission" date="2015-01" db="EMBL/GenBank/DDBJ databases">
        <authorList>
            <person name="Guo J."/>
        </authorList>
    </citation>
    <scope>NUCLEOTIDE SEQUENCE [LARGE SCALE GENOMIC DNA]</scope>
    <source>
        <strain evidence="1 3">DSM 22147</strain>
    </source>
</reference>
<evidence type="ECO:0000313" key="1">
    <source>
        <dbReference type="EMBL" id="KIX90246.1"/>
    </source>
</evidence>
<proteinExistence type="predicted"/>